<evidence type="ECO:0000313" key="1">
    <source>
        <dbReference type="EMBL" id="MPN48152.1"/>
    </source>
</evidence>
<organism evidence="1">
    <name type="scientific">bioreactor metagenome</name>
    <dbReference type="NCBI Taxonomy" id="1076179"/>
    <lineage>
        <taxon>unclassified sequences</taxon>
        <taxon>metagenomes</taxon>
        <taxon>ecological metagenomes</taxon>
    </lineage>
</organism>
<reference evidence="1" key="1">
    <citation type="submission" date="2019-08" db="EMBL/GenBank/DDBJ databases">
        <authorList>
            <person name="Kucharzyk K."/>
            <person name="Murdoch R.W."/>
            <person name="Higgins S."/>
            <person name="Loffler F."/>
        </authorList>
    </citation>
    <scope>NUCLEOTIDE SEQUENCE</scope>
</reference>
<accession>A0A645IBE4</accession>
<dbReference type="AlphaFoldDB" id="A0A645IBE4"/>
<protein>
    <submittedName>
        <fullName evidence="1">Uncharacterized protein</fullName>
    </submittedName>
</protein>
<sequence>MSALCFPRFGWLKQELRFAFFFERICHALNHHFEATANIRVIKIEFPIVIPEEVGVDRVEH</sequence>
<proteinExistence type="predicted"/>
<dbReference type="EMBL" id="VSSQ01110203">
    <property type="protein sequence ID" value="MPN48152.1"/>
    <property type="molecule type" value="Genomic_DNA"/>
</dbReference>
<gene>
    <name evidence="1" type="ORF">SDC9_195757</name>
</gene>
<name>A0A645IBE4_9ZZZZ</name>
<comment type="caution">
    <text evidence="1">The sequence shown here is derived from an EMBL/GenBank/DDBJ whole genome shotgun (WGS) entry which is preliminary data.</text>
</comment>